<name>A0ABQ9W6A7_SAGOE</name>
<dbReference type="PROSITE" id="PS51189">
    <property type="entry name" value="FAT"/>
    <property type="match status" value="1"/>
</dbReference>
<comment type="caution">
    <text evidence="3">The sequence shown here is derived from an EMBL/GenBank/DDBJ whole genome shotgun (WGS) entry which is preliminary data.</text>
</comment>
<evidence type="ECO:0000256" key="1">
    <source>
        <dbReference type="SAM" id="MobiDB-lite"/>
    </source>
</evidence>
<organism evidence="3 4">
    <name type="scientific">Saguinus oedipus</name>
    <name type="common">Cotton-top tamarin</name>
    <name type="synonym">Oedipomidas oedipus</name>
    <dbReference type="NCBI Taxonomy" id="9490"/>
    <lineage>
        <taxon>Eukaryota</taxon>
        <taxon>Metazoa</taxon>
        <taxon>Chordata</taxon>
        <taxon>Craniata</taxon>
        <taxon>Vertebrata</taxon>
        <taxon>Euteleostomi</taxon>
        <taxon>Mammalia</taxon>
        <taxon>Eutheria</taxon>
        <taxon>Euarchontoglires</taxon>
        <taxon>Primates</taxon>
        <taxon>Haplorrhini</taxon>
        <taxon>Platyrrhini</taxon>
        <taxon>Cebidae</taxon>
        <taxon>Callitrichinae</taxon>
        <taxon>Saguinus</taxon>
    </lineage>
</organism>
<protein>
    <recommendedName>
        <fullName evidence="2">FAT domain-containing protein</fullName>
    </recommendedName>
</protein>
<keyword evidence="4" id="KW-1185">Reference proteome</keyword>
<dbReference type="Pfam" id="PF02259">
    <property type="entry name" value="FAT"/>
    <property type="match status" value="1"/>
</dbReference>
<gene>
    <name evidence="3" type="ORF">P7K49_004041</name>
</gene>
<dbReference type="InterPro" id="IPR003151">
    <property type="entry name" value="PIK-rel_kinase_FAT"/>
</dbReference>
<dbReference type="EMBL" id="JASSZA010000002">
    <property type="protein sequence ID" value="KAK2117155.1"/>
    <property type="molecule type" value="Genomic_DNA"/>
</dbReference>
<proteinExistence type="predicted"/>
<dbReference type="InterPro" id="IPR014009">
    <property type="entry name" value="PIK_FAT"/>
</dbReference>
<dbReference type="SUPFAM" id="SSF48452">
    <property type="entry name" value="TPR-like"/>
    <property type="match status" value="1"/>
</dbReference>
<evidence type="ECO:0000259" key="2">
    <source>
        <dbReference type="PROSITE" id="PS51189"/>
    </source>
</evidence>
<dbReference type="PANTHER" id="PTHR11139:SF1">
    <property type="entry name" value="TRANSFORMATION_TRANSCRIPTION DOMAIN-ASSOCIATED PROTEIN"/>
    <property type="match status" value="1"/>
</dbReference>
<feature type="region of interest" description="Disordered" evidence="1">
    <location>
        <begin position="212"/>
        <end position="247"/>
    </location>
</feature>
<sequence length="268" mass="29677">MTAEFYALKGMFLAQINKSEEANKAFSAAVQMHDVLVKAWAMWGDYLENIFVKERQLHLGVSAITCYLHACRHQNESKSRKYLAKVLWLLSFDDDKNTLADAVDKYCIGVPPIQWLAWIPQLLTCLVGSEGKLLLNLISQDVPHLSKDPGIVEGPEAVQMWLQRGLGHSGFVVAFVKSQSAAGVGRVYPQAVYFPIRTLYLTLKIEQRERYKSGTSRVGPAGQAGRGSFRGVPHIQTDHRGHPPALQLPPSCGQSLLSGQRHRAGSKA</sequence>
<dbReference type="PANTHER" id="PTHR11139">
    <property type="entry name" value="ATAXIA TELANGIECTASIA MUTATED ATM -RELATED"/>
    <property type="match status" value="1"/>
</dbReference>
<accession>A0ABQ9W6A7</accession>
<dbReference type="Proteomes" id="UP001266305">
    <property type="component" value="Unassembled WGS sequence"/>
</dbReference>
<dbReference type="InterPro" id="IPR050517">
    <property type="entry name" value="DDR_Repair_Kinase"/>
</dbReference>
<evidence type="ECO:0000313" key="4">
    <source>
        <dbReference type="Proteomes" id="UP001266305"/>
    </source>
</evidence>
<feature type="domain" description="FAT" evidence="2">
    <location>
        <begin position="1"/>
        <end position="156"/>
    </location>
</feature>
<dbReference type="InterPro" id="IPR011990">
    <property type="entry name" value="TPR-like_helical_dom_sf"/>
</dbReference>
<reference evidence="3 4" key="1">
    <citation type="submission" date="2023-05" db="EMBL/GenBank/DDBJ databases">
        <title>B98-5 Cell Line De Novo Hybrid Assembly: An Optical Mapping Approach.</title>
        <authorList>
            <person name="Kananen K."/>
            <person name="Auerbach J.A."/>
            <person name="Kautto E."/>
            <person name="Blachly J.S."/>
        </authorList>
    </citation>
    <scope>NUCLEOTIDE SEQUENCE [LARGE SCALE GENOMIC DNA]</scope>
    <source>
        <strain evidence="3">B95-8</strain>
        <tissue evidence="3">Cell line</tissue>
    </source>
</reference>
<evidence type="ECO:0000313" key="3">
    <source>
        <dbReference type="EMBL" id="KAK2117155.1"/>
    </source>
</evidence>